<keyword evidence="6 7" id="KW-0067">ATP-binding</keyword>
<dbReference type="SUPFAM" id="SSF56112">
    <property type="entry name" value="Protein kinase-like (PK-like)"/>
    <property type="match status" value="1"/>
</dbReference>
<dbReference type="AlphaFoldDB" id="A0A3Q9UZW1"/>
<dbReference type="InterPro" id="IPR000719">
    <property type="entry name" value="Prot_kinase_dom"/>
</dbReference>
<keyword evidence="2 10" id="KW-0723">Serine/threonine-protein kinase</keyword>
<feature type="domain" description="Protein kinase" evidence="9">
    <location>
        <begin position="120"/>
        <end position="381"/>
    </location>
</feature>
<feature type="transmembrane region" description="Helical" evidence="8">
    <location>
        <begin position="396"/>
        <end position="417"/>
    </location>
</feature>
<dbReference type="Pfam" id="PF00069">
    <property type="entry name" value="Pkinase"/>
    <property type="match status" value="1"/>
</dbReference>
<keyword evidence="8" id="KW-0812">Transmembrane</keyword>
<dbReference type="InterPro" id="IPR017441">
    <property type="entry name" value="Protein_kinase_ATP_BS"/>
</dbReference>
<dbReference type="Gene3D" id="3.30.200.20">
    <property type="entry name" value="Phosphorylase Kinase, domain 1"/>
    <property type="match status" value="1"/>
</dbReference>
<dbReference type="PROSITE" id="PS50011">
    <property type="entry name" value="PROTEIN_KINASE_DOM"/>
    <property type="match status" value="1"/>
</dbReference>
<evidence type="ECO:0000256" key="5">
    <source>
        <dbReference type="ARBA" id="ARBA00022777"/>
    </source>
</evidence>
<protein>
    <recommendedName>
        <fullName evidence="1">non-specific serine/threonine protein kinase</fullName>
        <ecNumber evidence="1">2.7.11.1</ecNumber>
    </recommendedName>
</protein>
<evidence type="ECO:0000256" key="6">
    <source>
        <dbReference type="ARBA" id="ARBA00022840"/>
    </source>
</evidence>
<keyword evidence="3" id="KW-0808">Transferase</keyword>
<evidence type="ECO:0000313" key="10">
    <source>
        <dbReference type="EMBL" id="AZZ54317.1"/>
    </source>
</evidence>
<sequence length="421" mass="45246">MPIDPRVRRRIALSAVRKARIAPRTSAAPGALGAAGCRRAAGRVSATSSMHHSLDSHVARRSSHVQPRPGACPRRPQTVRMDKLVRRASEIVATEDCMLDTAPVLPLSDPLLGTTLADRYLLLERIGEGGSATVFRARDLRLARSVAVKVYREVADTPNERSRREREVRLLIDSRHSSIVEILDQGEIATEEGALAFLVLEYFDPADPAAGWFASGDERLLAEVGAQLADALAHLHARDVLHRDMKPENVLVRTRSVAAAGALHEAKLSDFGIARAVDDARLTRSDVLVGTAAYLSPESLGSGTVGPASDVYSLGLVLLEAVSGRRAYTGTTLEISLQRMHHAPVVPDSVPERWRGLLTEMTRLDPAARPSADEVARRLWSGLRDEPRVTPLRSGVHGAIAALSAVAVGVASTLALLGRLG</sequence>
<reference evidence="10 11" key="1">
    <citation type="submission" date="2018-03" db="EMBL/GenBank/DDBJ databases">
        <title>Bacteriophage NCPPB3778 and a type I-E CRISPR drive the evolution of the US Biological Select Agent, Rathayibacter toxicus.</title>
        <authorList>
            <person name="Davis E.W.II."/>
            <person name="Tabima J.F."/>
            <person name="Weisberg A.J."/>
            <person name="Dantas Lopes L."/>
            <person name="Wiseman M.S."/>
            <person name="Wiseman M.S."/>
            <person name="Pupko T."/>
            <person name="Belcher M.S."/>
            <person name="Sechler A.J."/>
            <person name="Tancos M.A."/>
            <person name="Schroeder B.K."/>
            <person name="Murray T.D."/>
            <person name="Luster D.G."/>
            <person name="Schneider W.L."/>
            <person name="Rogers E."/>
            <person name="Andreote F.D."/>
            <person name="Grunwald N.J."/>
            <person name="Putnam M.L."/>
            <person name="Chang J.H."/>
        </authorList>
    </citation>
    <scope>NUCLEOTIDE SEQUENCE [LARGE SCALE GENOMIC DNA]</scope>
    <source>
        <strain evidence="10 11">DSM 15932</strain>
    </source>
</reference>
<dbReference type="PROSITE" id="PS00107">
    <property type="entry name" value="PROTEIN_KINASE_ATP"/>
    <property type="match status" value="1"/>
</dbReference>
<evidence type="ECO:0000256" key="8">
    <source>
        <dbReference type="SAM" id="Phobius"/>
    </source>
</evidence>
<evidence type="ECO:0000313" key="11">
    <source>
        <dbReference type="Proteomes" id="UP000285317"/>
    </source>
</evidence>
<dbReference type="InterPro" id="IPR011009">
    <property type="entry name" value="Kinase-like_dom_sf"/>
</dbReference>
<dbReference type="EMBL" id="CP028137">
    <property type="protein sequence ID" value="AZZ54317.1"/>
    <property type="molecule type" value="Genomic_DNA"/>
</dbReference>
<keyword evidence="8" id="KW-1133">Transmembrane helix</keyword>
<dbReference type="SMART" id="SM00220">
    <property type="entry name" value="S_TKc"/>
    <property type="match status" value="1"/>
</dbReference>
<organism evidence="10 11">
    <name type="scientific">Rathayibacter festucae DSM 15932</name>
    <dbReference type="NCBI Taxonomy" id="1328866"/>
    <lineage>
        <taxon>Bacteria</taxon>
        <taxon>Bacillati</taxon>
        <taxon>Actinomycetota</taxon>
        <taxon>Actinomycetes</taxon>
        <taxon>Micrococcales</taxon>
        <taxon>Microbacteriaceae</taxon>
        <taxon>Rathayibacter</taxon>
    </lineage>
</organism>
<dbReference type="KEGG" id="rfs:C1I64_12890"/>
<dbReference type="CDD" id="cd14014">
    <property type="entry name" value="STKc_PknB_like"/>
    <property type="match status" value="1"/>
</dbReference>
<gene>
    <name evidence="10" type="ORF">C1I64_12890</name>
</gene>
<evidence type="ECO:0000256" key="4">
    <source>
        <dbReference type="ARBA" id="ARBA00022741"/>
    </source>
</evidence>
<evidence type="ECO:0000259" key="9">
    <source>
        <dbReference type="PROSITE" id="PS50011"/>
    </source>
</evidence>
<dbReference type="Gene3D" id="1.10.510.10">
    <property type="entry name" value="Transferase(Phosphotransferase) domain 1"/>
    <property type="match status" value="1"/>
</dbReference>
<evidence type="ECO:0000256" key="1">
    <source>
        <dbReference type="ARBA" id="ARBA00012513"/>
    </source>
</evidence>
<feature type="binding site" evidence="7">
    <location>
        <position position="149"/>
    </location>
    <ligand>
        <name>ATP</name>
        <dbReference type="ChEBI" id="CHEBI:30616"/>
    </ligand>
</feature>
<keyword evidence="5 10" id="KW-0418">Kinase</keyword>
<dbReference type="GO" id="GO:0005524">
    <property type="term" value="F:ATP binding"/>
    <property type="evidence" value="ECO:0007669"/>
    <property type="project" value="UniProtKB-UniRule"/>
</dbReference>
<dbReference type="PROSITE" id="PS00108">
    <property type="entry name" value="PROTEIN_KINASE_ST"/>
    <property type="match status" value="1"/>
</dbReference>
<dbReference type="EC" id="2.7.11.1" evidence="1"/>
<evidence type="ECO:0000256" key="7">
    <source>
        <dbReference type="PROSITE-ProRule" id="PRU10141"/>
    </source>
</evidence>
<name>A0A3Q9UZW1_9MICO</name>
<proteinExistence type="predicted"/>
<dbReference type="InterPro" id="IPR008271">
    <property type="entry name" value="Ser/Thr_kinase_AS"/>
</dbReference>
<accession>A0A3Q9UZW1</accession>
<keyword evidence="8" id="KW-0472">Membrane</keyword>
<dbReference type="GO" id="GO:0004674">
    <property type="term" value="F:protein serine/threonine kinase activity"/>
    <property type="evidence" value="ECO:0007669"/>
    <property type="project" value="UniProtKB-KW"/>
</dbReference>
<evidence type="ECO:0000256" key="2">
    <source>
        <dbReference type="ARBA" id="ARBA00022527"/>
    </source>
</evidence>
<keyword evidence="4 7" id="KW-0547">Nucleotide-binding</keyword>
<dbReference type="PANTHER" id="PTHR43289:SF6">
    <property type="entry name" value="SERINE_THREONINE-PROTEIN KINASE NEKL-3"/>
    <property type="match status" value="1"/>
</dbReference>
<dbReference type="PANTHER" id="PTHR43289">
    <property type="entry name" value="MITOGEN-ACTIVATED PROTEIN KINASE KINASE KINASE 20-RELATED"/>
    <property type="match status" value="1"/>
</dbReference>
<evidence type="ECO:0000256" key="3">
    <source>
        <dbReference type="ARBA" id="ARBA00022679"/>
    </source>
</evidence>
<dbReference type="Proteomes" id="UP000285317">
    <property type="component" value="Chromosome"/>
</dbReference>